<proteinExistence type="predicted"/>
<keyword evidence="1" id="KW-1133">Transmembrane helix</keyword>
<dbReference type="RefSeq" id="WP_345462782.1">
    <property type="nucleotide sequence ID" value="NZ_BAABHF010000017.1"/>
</dbReference>
<feature type="transmembrane region" description="Helical" evidence="1">
    <location>
        <begin position="240"/>
        <end position="257"/>
    </location>
</feature>
<evidence type="ECO:0000256" key="1">
    <source>
        <dbReference type="SAM" id="Phobius"/>
    </source>
</evidence>
<feature type="transmembrane region" description="Helical" evidence="1">
    <location>
        <begin position="113"/>
        <end position="132"/>
    </location>
</feature>
<feature type="transmembrane region" description="Helical" evidence="1">
    <location>
        <begin position="188"/>
        <end position="206"/>
    </location>
</feature>
<reference evidence="3" key="1">
    <citation type="journal article" date="2019" name="Int. J. Syst. Evol. Microbiol.">
        <title>The Global Catalogue of Microorganisms (GCM) 10K type strain sequencing project: providing services to taxonomists for standard genome sequencing and annotation.</title>
        <authorList>
            <consortium name="The Broad Institute Genomics Platform"/>
            <consortium name="The Broad Institute Genome Sequencing Center for Infectious Disease"/>
            <person name="Wu L."/>
            <person name="Ma J."/>
        </authorList>
    </citation>
    <scope>NUCLEOTIDE SEQUENCE [LARGE SCALE GENOMIC DNA]</scope>
    <source>
        <strain evidence="3">JCM 17933</strain>
    </source>
</reference>
<comment type="caution">
    <text evidence="2">The sequence shown here is derived from an EMBL/GenBank/DDBJ whole genome shotgun (WGS) entry which is preliminary data.</text>
</comment>
<dbReference type="Proteomes" id="UP001500503">
    <property type="component" value="Unassembled WGS sequence"/>
</dbReference>
<dbReference type="EMBL" id="BAABHF010000017">
    <property type="protein sequence ID" value="GAA4492277.1"/>
    <property type="molecule type" value="Genomic_DNA"/>
</dbReference>
<keyword evidence="1" id="KW-0812">Transmembrane</keyword>
<evidence type="ECO:0000313" key="2">
    <source>
        <dbReference type="EMBL" id="GAA4492277.1"/>
    </source>
</evidence>
<evidence type="ECO:0000313" key="3">
    <source>
        <dbReference type="Proteomes" id="UP001500503"/>
    </source>
</evidence>
<feature type="transmembrane region" description="Helical" evidence="1">
    <location>
        <begin position="63"/>
        <end position="84"/>
    </location>
</feature>
<feature type="transmembrane region" description="Helical" evidence="1">
    <location>
        <begin position="138"/>
        <end position="157"/>
    </location>
</feature>
<sequence length="264" mass="28739">MSAERWYRLLLRAYPAGHRDELLGTLLETGADRRTSSARESVALVRGAFAARARRRVDLPLRWWADGLHLAALALAVAAFGAVTPELPDWPLRPAVFALLVATVLYGRFRVAAPIAVFAAVQNGVGVFPWMRVQSTDVRFGASLWLLAGVLLVLAVRRHACPRARWWLVVPAAILVDSLSLTVGPRELMAFLELGLMAAGLCATVAARDLRRLLASAVYLLPAVLGYLDDPHRPVSPQDVLYHAALAGLLLATAVAARHARRRV</sequence>
<feature type="transmembrane region" description="Helical" evidence="1">
    <location>
        <begin position="164"/>
        <end position="182"/>
    </location>
</feature>
<gene>
    <name evidence="2" type="ORF">GCM10023191_027990</name>
</gene>
<organism evidence="2 3">
    <name type="scientific">Actinoallomurus oryzae</name>
    <dbReference type="NCBI Taxonomy" id="502180"/>
    <lineage>
        <taxon>Bacteria</taxon>
        <taxon>Bacillati</taxon>
        <taxon>Actinomycetota</taxon>
        <taxon>Actinomycetes</taxon>
        <taxon>Streptosporangiales</taxon>
        <taxon>Thermomonosporaceae</taxon>
        <taxon>Actinoallomurus</taxon>
    </lineage>
</organism>
<name>A0ABP8PWA6_9ACTN</name>
<accession>A0ABP8PWA6</accession>
<keyword evidence="1" id="KW-0472">Membrane</keyword>
<keyword evidence="3" id="KW-1185">Reference proteome</keyword>
<protein>
    <submittedName>
        <fullName evidence="2">Uncharacterized protein</fullName>
    </submittedName>
</protein>